<accession>A0A8A0RI43</accession>
<reference evidence="1" key="1">
    <citation type="submission" date="2020-07" db="EMBL/GenBank/DDBJ databases">
        <title>Koleobacter methoxysyntrophicus gen. nov., sp. nov., a novel anaerobic bacterium isolated from deep subsurface oil field and proposal of Koleobacterales ord. nov. in the phylum Firmicutes.</title>
        <authorList>
            <person name="Sakamoto S."/>
            <person name="Tamaki H."/>
        </authorList>
    </citation>
    <scope>NUCLEOTIDE SEQUENCE</scope>
    <source>
        <strain evidence="1">NRmbB1</strain>
    </source>
</reference>
<dbReference type="RefSeq" id="WP_206708178.1">
    <property type="nucleotide sequence ID" value="NZ_CP059066.1"/>
</dbReference>
<dbReference type="InterPro" id="IPR031552">
    <property type="entry name" value="ParE-like_toxin"/>
</dbReference>
<gene>
    <name evidence="1" type="ORF">H0A61_00254</name>
</gene>
<proteinExistence type="predicted"/>
<dbReference type="SUPFAM" id="SSF143011">
    <property type="entry name" value="RelE-like"/>
    <property type="match status" value="1"/>
</dbReference>
<keyword evidence="2" id="KW-1185">Reference proteome</keyword>
<dbReference type="KEGG" id="kme:H0A61_00254"/>
<evidence type="ECO:0000313" key="2">
    <source>
        <dbReference type="Proteomes" id="UP000662904"/>
    </source>
</evidence>
<organism evidence="1 2">
    <name type="scientific">Koleobacter methoxysyntrophicus</name>
    <dbReference type="NCBI Taxonomy" id="2751313"/>
    <lineage>
        <taxon>Bacteria</taxon>
        <taxon>Bacillati</taxon>
        <taxon>Bacillota</taxon>
        <taxon>Clostridia</taxon>
        <taxon>Koleobacterales</taxon>
        <taxon>Koleobacteraceae</taxon>
        <taxon>Koleobacter</taxon>
    </lineage>
</organism>
<dbReference type="EMBL" id="CP059066">
    <property type="protein sequence ID" value="QSQ07935.1"/>
    <property type="molecule type" value="Genomic_DNA"/>
</dbReference>
<protein>
    <submittedName>
        <fullName evidence="1">Uncharacterized protein</fullName>
    </submittedName>
</protein>
<dbReference type="AlphaFoldDB" id="A0A8A0RI43"/>
<evidence type="ECO:0000313" key="1">
    <source>
        <dbReference type="EMBL" id="QSQ07935.1"/>
    </source>
</evidence>
<name>A0A8A0RI43_9FIRM</name>
<dbReference type="Pfam" id="PF15781">
    <property type="entry name" value="ParE-like_toxin"/>
    <property type="match status" value="1"/>
</dbReference>
<dbReference type="Proteomes" id="UP000662904">
    <property type="component" value="Chromosome"/>
</dbReference>
<dbReference type="Gene3D" id="3.30.2310.20">
    <property type="entry name" value="RelE-like"/>
    <property type="match status" value="1"/>
</dbReference>
<sequence length="98" mass="11584">MLEYKVSPRAEKYFKKIKDSALKNKFKNAIKEIRKNPYIGKPKKGNLKGILGYDFRYNNTVYEIAYEIIEINGEVVIIILAGTRENFYKELEKYINKL</sequence>
<dbReference type="InterPro" id="IPR035093">
    <property type="entry name" value="RelE/ParE_toxin_dom_sf"/>
</dbReference>